<evidence type="ECO:0000313" key="2">
    <source>
        <dbReference type="Proteomes" id="UP000001072"/>
    </source>
</evidence>
<dbReference type="EMBL" id="GL883140">
    <property type="protein sequence ID" value="EGG01239.1"/>
    <property type="molecule type" value="Genomic_DNA"/>
</dbReference>
<reference evidence="2" key="1">
    <citation type="journal article" date="2011" name="Proc. Natl. Acad. Sci. U.S.A.">
        <title>Obligate biotrophy features unraveled by the genomic analysis of rust fungi.</title>
        <authorList>
            <person name="Duplessis S."/>
            <person name="Cuomo C.A."/>
            <person name="Lin Y.-C."/>
            <person name="Aerts A."/>
            <person name="Tisserant E."/>
            <person name="Veneault-Fourrey C."/>
            <person name="Joly D.L."/>
            <person name="Hacquard S."/>
            <person name="Amselem J."/>
            <person name="Cantarel B.L."/>
            <person name="Chiu R."/>
            <person name="Coutinho P.M."/>
            <person name="Feau N."/>
            <person name="Field M."/>
            <person name="Frey P."/>
            <person name="Gelhaye E."/>
            <person name="Goldberg J."/>
            <person name="Grabherr M.G."/>
            <person name="Kodira C.D."/>
            <person name="Kohler A."/>
            <person name="Kuees U."/>
            <person name="Lindquist E.A."/>
            <person name="Lucas S.M."/>
            <person name="Mago R."/>
            <person name="Mauceli E."/>
            <person name="Morin E."/>
            <person name="Murat C."/>
            <person name="Pangilinan J.L."/>
            <person name="Park R."/>
            <person name="Pearson M."/>
            <person name="Quesneville H."/>
            <person name="Rouhier N."/>
            <person name="Sakthikumar S."/>
            <person name="Salamov A.A."/>
            <person name="Schmutz J."/>
            <person name="Selles B."/>
            <person name="Shapiro H."/>
            <person name="Tanguay P."/>
            <person name="Tuskan G.A."/>
            <person name="Henrissat B."/>
            <person name="Van de Peer Y."/>
            <person name="Rouze P."/>
            <person name="Ellis J.G."/>
            <person name="Dodds P.N."/>
            <person name="Schein J.E."/>
            <person name="Zhong S."/>
            <person name="Hamelin R.C."/>
            <person name="Grigoriev I.V."/>
            <person name="Szabo L.J."/>
            <person name="Martin F."/>
        </authorList>
    </citation>
    <scope>NUCLEOTIDE SEQUENCE [LARGE SCALE GENOMIC DNA]</scope>
    <source>
        <strain evidence="2">98AG31 / pathotype 3-4-7</strain>
    </source>
</reference>
<proteinExistence type="predicted"/>
<dbReference type="HOGENOM" id="CLU_470968_0_0_1"/>
<gene>
    <name evidence="1" type="ORF">MELLADRAFT_67229</name>
</gene>
<keyword evidence="2" id="KW-1185">Reference proteome</keyword>
<name>F4S2A1_MELLP</name>
<protein>
    <submittedName>
        <fullName evidence="1">Uncharacterized protein</fullName>
    </submittedName>
</protein>
<dbReference type="VEuPathDB" id="FungiDB:MELLADRAFT_67229"/>
<dbReference type="AlphaFoldDB" id="F4S2A1"/>
<dbReference type="InParanoid" id="F4S2A1"/>
<dbReference type="RefSeq" id="XP_007415589.1">
    <property type="nucleotide sequence ID" value="XM_007415527.1"/>
</dbReference>
<dbReference type="GeneID" id="18930791"/>
<dbReference type="OrthoDB" id="10409538at2759"/>
<dbReference type="Proteomes" id="UP000001072">
    <property type="component" value="Unassembled WGS sequence"/>
</dbReference>
<accession>F4S2A1</accession>
<evidence type="ECO:0000313" key="1">
    <source>
        <dbReference type="EMBL" id="EGG01239.1"/>
    </source>
</evidence>
<organism evidence="2">
    <name type="scientific">Melampsora larici-populina (strain 98AG31 / pathotype 3-4-7)</name>
    <name type="common">Poplar leaf rust fungus</name>
    <dbReference type="NCBI Taxonomy" id="747676"/>
    <lineage>
        <taxon>Eukaryota</taxon>
        <taxon>Fungi</taxon>
        <taxon>Dikarya</taxon>
        <taxon>Basidiomycota</taxon>
        <taxon>Pucciniomycotina</taxon>
        <taxon>Pucciniomycetes</taxon>
        <taxon>Pucciniales</taxon>
        <taxon>Melampsoraceae</taxon>
        <taxon>Melampsora</taxon>
    </lineage>
</organism>
<dbReference type="KEGG" id="mlr:MELLADRAFT_67229"/>
<sequence>MLLFLFTQSSISSLLILISWAISIIQLNALPFNEAGEILVTGIPDDAAVLRQIQARIGTVPEVEEDKYTFFKKSYPPPKPTSDSNGLWRKLSIIIRPSVGVDRHAPIHQIASNWKDLDINSNLKPLVNVILLCGSNAKQFASRVERSSTSISPTGKILLQKAISVLNVADLTQSERVWVHGLIDSLQLYCPSRLDLSAASSATPSLLRGELEHLRVSGAALRDWIVRLSKNPSSEAPPTAKGFLHDQNQSGEILESLERVQLLKGIKEKINQGSVKHDPESIRRLYDDILADTIARPREELILDKVRPTAIKHLASPVTGWTKEISVWVLSHFMKHYKDFKSHMETVIGKDRNLLSNYMDIKLRDIMDQLESSGLKEESEWMDLARTFKLWDSDPDFRRDVIQTWSHLYDELDQKKVPYLSWEHKKLGSLDQKSLLEMGTIELEKSWGDTQGLQVLKKQLSDLSSGDIQAKENLFYTTTQYLSQGILERDLSKPGPRDNLIAKPLERFYVEALAYLVSGERSFKQKLRDLMAKQSGLKHRLINQMKKEVGYDFLPEAFRNKKLLPFHRWLTQASEELFF</sequence>